<organism evidence="2 3">
    <name type="scientific">Streptomyces chiangmaiensis</name>
    <dbReference type="NCBI Taxonomy" id="766497"/>
    <lineage>
        <taxon>Bacteria</taxon>
        <taxon>Bacillati</taxon>
        <taxon>Actinomycetota</taxon>
        <taxon>Actinomycetes</taxon>
        <taxon>Kitasatosporales</taxon>
        <taxon>Streptomycetaceae</taxon>
        <taxon>Streptomyces</taxon>
    </lineage>
</organism>
<dbReference type="Pfam" id="PF10117">
    <property type="entry name" value="McrBC"/>
    <property type="match status" value="1"/>
</dbReference>
<comment type="caution">
    <text evidence="2">The sequence shown here is derived from an EMBL/GenBank/DDBJ whole genome shotgun (WGS) entry which is preliminary data.</text>
</comment>
<name>A0ABU7FXD7_9ACTN</name>
<dbReference type="PANTHER" id="PTHR38733:SF1">
    <property type="entry name" value="TYPE IV METHYL-DIRECTED RESTRICTION ENZYME ECOKMCRBC"/>
    <property type="match status" value="1"/>
</dbReference>
<protein>
    <submittedName>
        <fullName evidence="2">Uncharacterized protein</fullName>
    </submittedName>
</protein>
<keyword evidence="3" id="KW-1185">Reference proteome</keyword>
<evidence type="ECO:0000313" key="3">
    <source>
        <dbReference type="Proteomes" id="UP001333996"/>
    </source>
</evidence>
<dbReference type="Proteomes" id="UP001333996">
    <property type="component" value="Unassembled WGS sequence"/>
</dbReference>
<dbReference type="RefSeq" id="WP_329513114.1">
    <property type="nucleotide sequence ID" value="NZ_BAAAYZ010000258.1"/>
</dbReference>
<accession>A0ABU7FXD7</accession>
<sequence length="267" mass="29359">MPPLTCADEVFGKGNVSVEATLPVVRGRIRHADQLRRHFGRAFPVEASYEEFTEDIPENRILLTAARRLLALPGVPTACRSELRRVIAALPDVGDVPSTRALPDWTADPHNARLQTAIRLGELVLRGASYELDGGGTVPVDGLLINMEKVFEDFVAVSLRDQHTRTWEACRQGSLLEFRSGEYDKSAVRHLYRGCVSTNEFSGPGAQQRMPQPPSEQHPGPDNPREIHVALPEEPPDVTESVAVALLYLLRALMAAPSRPYPEAGDS</sequence>
<reference evidence="2" key="1">
    <citation type="submission" date="2024-01" db="EMBL/GenBank/DDBJ databases">
        <title>First draft genome sequence data of TA4-1, the type strain of Gram-positive actinobacterium Streptomyces chiangmaiensis.</title>
        <authorList>
            <person name="Yasawong M."/>
            <person name="Nantapong N."/>
        </authorList>
    </citation>
    <scope>NUCLEOTIDE SEQUENCE</scope>
    <source>
        <strain evidence="2">TA4-1</strain>
    </source>
</reference>
<evidence type="ECO:0000256" key="1">
    <source>
        <dbReference type="SAM" id="MobiDB-lite"/>
    </source>
</evidence>
<dbReference type="InterPro" id="IPR019292">
    <property type="entry name" value="McrC"/>
</dbReference>
<proteinExistence type="predicted"/>
<dbReference type="PANTHER" id="PTHR38733">
    <property type="entry name" value="PROTEIN MCRC"/>
    <property type="match status" value="1"/>
</dbReference>
<evidence type="ECO:0000313" key="2">
    <source>
        <dbReference type="EMBL" id="MED7828801.1"/>
    </source>
</evidence>
<gene>
    <name evidence="2" type="ORF">VXC91_45010</name>
</gene>
<dbReference type="EMBL" id="JAYWVC010000507">
    <property type="protein sequence ID" value="MED7828801.1"/>
    <property type="molecule type" value="Genomic_DNA"/>
</dbReference>
<feature type="region of interest" description="Disordered" evidence="1">
    <location>
        <begin position="200"/>
        <end position="235"/>
    </location>
</feature>